<name>A0A975GRX6_9BACT</name>
<dbReference type="KEGG" id="dmm:dnm_075790"/>
<evidence type="ECO:0000313" key="1">
    <source>
        <dbReference type="EMBL" id="QTA91511.1"/>
    </source>
</evidence>
<proteinExistence type="predicted"/>
<sequence>MGSHNLRSVKNNFRTPDRIKNFRDCPDQYFGQFLKIKSV</sequence>
<dbReference type="EMBL" id="CP061800">
    <property type="protein sequence ID" value="QTA91511.1"/>
    <property type="molecule type" value="Genomic_DNA"/>
</dbReference>
<keyword evidence="2" id="KW-1185">Reference proteome</keyword>
<evidence type="ECO:0000313" key="2">
    <source>
        <dbReference type="Proteomes" id="UP000663722"/>
    </source>
</evidence>
<accession>A0A975GRX6</accession>
<protein>
    <submittedName>
        <fullName evidence="1">Uncharacterized protein</fullName>
    </submittedName>
</protein>
<gene>
    <name evidence="1" type="ORF">dnm_075790</name>
</gene>
<dbReference type="AlphaFoldDB" id="A0A975GRX6"/>
<reference evidence="1" key="1">
    <citation type="journal article" date="2021" name="Microb. Physiol.">
        <title>Proteogenomic Insights into the Physiology of Marine, Sulfate-Reducing, Filamentous Desulfonema limicola and Desulfonema magnum.</title>
        <authorList>
            <person name="Schnaars V."/>
            <person name="Wohlbrand L."/>
            <person name="Scheve S."/>
            <person name="Hinrichs C."/>
            <person name="Reinhardt R."/>
            <person name="Rabus R."/>
        </authorList>
    </citation>
    <scope>NUCLEOTIDE SEQUENCE</scope>
    <source>
        <strain evidence="1">4be13</strain>
    </source>
</reference>
<organism evidence="1 2">
    <name type="scientific">Desulfonema magnum</name>
    <dbReference type="NCBI Taxonomy" id="45655"/>
    <lineage>
        <taxon>Bacteria</taxon>
        <taxon>Pseudomonadati</taxon>
        <taxon>Thermodesulfobacteriota</taxon>
        <taxon>Desulfobacteria</taxon>
        <taxon>Desulfobacterales</taxon>
        <taxon>Desulfococcaceae</taxon>
        <taxon>Desulfonema</taxon>
    </lineage>
</organism>
<dbReference type="Proteomes" id="UP000663722">
    <property type="component" value="Chromosome"/>
</dbReference>